<dbReference type="EMBL" id="CABVJH010000002">
    <property type="protein sequence ID" value="VVQ29734.1"/>
    <property type="molecule type" value="Genomic_DNA"/>
</dbReference>
<evidence type="ECO:0000313" key="1">
    <source>
        <dbReference type="EMBL" id="VVQ29734.1"/>
    </source>
</evidence>
<protein>
    <submittedName>
        <fullName evidence="1">Uncharacterized protein</fullName>
    </submittedName>
</protein>
<reference evidence="1 2" key="1">
    <citation type="submission" date="2019-09" db="EMBL/GenBank/DDBJ databases">
        <authorList>
            <person name="Chandra G."/>
            <person name="Truman W A."/>
        </authorList>
    </citation>
    <scope>NUCLEOTIDE SEQUENCE [LARGE SCALE GENOMIC DNA]</scope>
    <source>
        <strain evidence="1">PS943</strain>
    </source>
</reference>
<name>A0A5E7W4F6_PSEFL</name>
<evidence type="ECO:0000313" key="2">
    <source>
        <dbReference type="Proteomes" id="UP000325645"/>
    </source>
</evidence>
<organism evidence="1 2">
    <name type="scientific">Pseudomonas fluorescens</name>
    <dbReference type="NCBI Taxonomy" id="294"/>
    <lineage>
        <taxon>Bacteria</taxon>
        <taxon>Pseudomonadati</taxon>
        <taxon>Pseudomonadota</taxon>
        <taxon>Gammaproteobacteria</taxon>
        <taxon>Pseudomonadales</taxon>
        <taxon>Pseudomonadaceae</taxon>
        <taxon>Pseudomonas</taxon>
    </lineage>
</organism>
<gene>
    <name evidence="1" type="ORF">PS943_01463</name>
</gene>
<sequence>MEGLPSSACLAGWRDSLKWGIRMSLEWIGDAKGDI</sequence>
<dbReference type="AlphaFoldDB" id="A0A5E7W4F6"/>
<proteinExistence type="predicted"/>
<accession>A0A5E7W4F6</accession>
<dbReference type="Proteomes" id="UP000325645">
    <property type="component" value="Unassembled WGS sequence"/>
</dbReference>